<dbReference type="InterPro" id="IPR012929">
    <property type="entry name" value="Nucleoprot-TPR/MLP1-2_dom"/>
</dbReference>
<feature type="coiled-coil region" evidence="6">
    <location>
        <begin position="200"/>
        <end position="227"/>
    </location>
</feature>
<evidence type="ECO:0000256" key="5">
    <source>
        <dbReference type="ARBA" id="ARBA00023242"/>
    </source>
</evidence>
<protein>
    <recommendedName>
        <fullName evidence="3">Nucleoprotein TPR</fullName>
    </recommendedName>
</protein>
<feature type="compositionally biased region" description="Polar residues" evidence="7">
    <location>
        <begin position="1179"/>
        <end position="1188"/>
    </location>
</feature>
<dbReference type="PANTHER" id="PTHR18898">
    <property type="entry name" value="NUCLEOPROTEIN TPR-RELATED"/>
    <property type="match status" value="1"/>
</dbReference>
<keyword evidence="5" id="KW-0539">Nucleus</keyword>
<evidence type="ECO:0000256" key="3">
    <source>
        <dbReference type="ARBA" id="ARBA00019789"/>
    </source>
</evidence>
<dbReference type="InterPro" id="IPR057974">
    <property type="entry name" value="NUA/TPR/MLP1-2-like_dom"/>
</dbReference>
<gene>
    <name evidence="10" type="ORF">TDIB3V08_LOCUS4762</name>
</gene>
<dbReference type="Pfam" id="PF07926">
    <property type="entry name" value="TPR_MLP1_2"/>
    <property type="match status" value="1"/>
</dbReference>
<dbReference type="GO" id="GO:0006606">
    <property type="term" value="P:protein import into nucleus"/>
    <property type="evidence" value="ECO:0007669"/>
    <property type="project" value="InterPro"/>
</dbReference>
<feature type="compositionally biased region" description="Polar residues" evidence="7">
    <location>
        <begin position="326"/>
        <end position="336"/>
    </location>
</feature>
<accession>A0A7R8VHB2</accession>
<dbReference type="GO" id="GO:1901673">
    <property type="term" value="P:regulation of mitotic spindle assembly"/>
    <property type="evidence" value="ECO:0007669"/>
    <property type="project" value="TreeGrafter"/>
</dbReference>
<feature type="coiled-coil region" evidence="6">
    <location>
        <begin position="728"/>
        <end position="850"/>
    </location>
</feature>
<evidence type="ECO:0000256" key="6">
    <source>
        <dbReference type="SAM" id="Coils"/>
    </source>
</evidence>
<reference evidence="10" key="1">
    <citation type="submission" date="2020-11" db="EMBL/GenBank/DDBJ databases">
        <authorList>
            <person name="Tran Van P."/>
        </authorList>
    </citation>
    <scope>NUCLEOTIDE SEQUENCE</scope>
</reference>
<dbReference type="GO" id="GO:0017056">
    <property type="term" value="F:structural constituent of nuclear pore"/>
    <property type="evidence" value="ECO:0007669"/>
    <property type="project" value="TreeGrafter"/>
</dbReference>
<dbReference type="EMBL" id="OA566210">
    <property type="protein sequence ID" value="CAD7198481.1"/>
    <property type="molecule type" value="Genomic_DNA"/>
</dbReference>
<sequence length="1283" mass="147009">MIKNLERTIESMSPAAAAASRMIKSGLTVTQIYSQYVSASDELLLTKEENKRLNHFINTIIEDIEEKAPYLKKQKEDYARTLLQVESAKTNMDAMLAELQKVTDEGNEAKKTAAFHARENLRLKAELTDVSKQGSASTHIPSSLLKPKIEFGTFVCFLLKEVEQARAGFAGLSSNADVAGGEANSSSRIISEKLVTFGNIEELLLNNQKLLALVRELTSKKEDEEKEKDDLDPQELKVSGKMKIFSGKPGKNREFGNKKIVATLEAGSKGVSRERLEFYVVQFEEMKATMHNYEKMLEALKRQRNMYRNLYQNRSNSDDIEDPMETSPTKTISLPNSPHPAPDSQIDELQKKLLESEKALKELREETDSYRKERQTNDTMMAEQLESLRADLTRLQNSNCKMLAQLEFSEERFKVQQTNAAIYKKQISALEEKNRSYSDTIVKHEYTLLSLRERALASESKLARAEVQLENARHECSLLKEVEVRLQSECEMLRRERQSTSLVLADLDTIKTRLERTDADSRIKMESKLDEANRECSAIRRRLQEEEDRWRALQATLVAQLNSSKTGYEEEKSAADRLREDLAGARKELRSQASQLEELNNKLKEMSLPPTPVDTGSNGIEFETLTKRLNELEARLSRSQSDLSLAQQQLQDARQQTETYREIAESSEIRLKEEMSSIEKYRQDTQNRLLEADSCEAALRKQLQEANTQLARITTGTTQSTTELNAQLIMGRDKLKKIQEELEQKKLELEEAHKNNVELLSSAQEAEEKYSREIVLHSNDIQALAKVREELLTKTNKLDRLEAEKSEAVQALQIGRSNWEERERKLREQLASVEQRLVDLNSQNSVLHDQIQSFSSQLALQQSLTEDSGNISLNRSLNTSLSEEEMKSTEQLVSVIKYLRKEKDIAYGKFEVIRTENLRLKTQLENAEKQLRTAQDSLKAEAEVTDTSVATSAKHAELLRKVDMLNAITDSNRGLREEQSLLQSKVKELTERVKKLNSELEPAMKENREFSTKVEMLSSENSALRGEAGRLRQRVNFLVERSNKASPEDWRRLQQEREMLTKQLATEKELLKKSQDDLKVVRQDKARLEEQFKQQAEEVKRLSEELEQAQQRATRLQQELDSVKSQLLKKNAELATITEDLGAKEALLADIRNKEMQIRKIAKKYKLQYEEKKKAEEIASQSPLSTEVSPEAQEQFRNEGRREVEQRIKENEDRSTDTIKELTDQKGGRIEGKEGWRTLQTRGEGRFGTVVEKSRSSVKAEAELFFPFSSLAEHVVELHCRPA</sequence>
<feature type="coiled-coil region" evidence="6">
    <location>
        <begin position="283"/>
        <end position="313"/>
    </location>
</feature>
<dbReference type="PANTHER" id="PTHR18898:SF2">
    <property type="entry name" value="NUCLEOPROTEIN TPR"/>
    <property type="match status" value="1"/>
</dbReference>
<feature type="domain" description="NUA/TPR/MLP1-2-like" evidence="9">
    <location>
        <begin position="155"/>
        <end position="226"/>
    </location>
</feature>
<feature type="coiled-coil region" evidence="6">
    <location>
        <begin position="420"/>
        <end position="482"/>
    </location>
</feature>
<feature type="domain" description="Nucleoprotein TPR/MLP1-2" evidence="8">
    <location>
        <begin position="733"/>
        <end position="853"/>
    </location>
</feature>
<comment type="similarity">
    <text evidence="2">Belongs to the TPR family.</text>
</comment>
<dbReference type="Pfam" id="PF25785">
    <property type="entry name" value="TPR"/>
    <property type="match status" value="1"/>
</dbReference>
<evidence type="ECO:0000259" key="9">
    <source>
        <dbReference type="Pfam" id="PF25785"/>
    </source>
</evidence>
<feature type="compositionally biased region" description="Basic and acidic residues" evidence="7">
    <location>
        <begin position="1194"/>
        <end position="1204"/>
    </location>
</feature>
<dbReference type="GO" id="GO:0006406">
    <property type="term" value="P:mRNA export from nucleus"/>
    <property type="evidence" value="ECO:0007669"/>
    <property type="project" value="TreeGrafter"/>
</dbReference>
<dbReference type="GO" id="GO:0034399">
    <property type="term" value="C:nuclear periphery"/>
    <property type="evidence" value="ECO:0007669"/>
    <property type="project" value="UniProtKB-ARBA"/>
</dbReference>
<comment type="subcellular location">
    <subcellularLocation>
        <location evidence="1">Nucleus</location>
    </subcellularLocation>
</comment>
<dbReference type="GO" id="GO:0005643">
    <property type="term" value="C:nuclear pore"/>
    <property type="evidence" value="ECO:0007669"/>
    <property type="project" value="TreeGrafter"/>
</dbReference>
<proteinExistence type="inferred from homology"/>
<feature type="coiled-coil region" evidence="6">
    <location>
        <begin position="1057"/>
        <end position="1164"/>
    </location>
</feature>
<feature type="coiled-coil region" evidence="6">
    <location>
        <begin position="71"/>
        <end position="112"/>
    </location>
</feature>
<evidence type="ECO:0000256" key="7">
    <source>
        <dbReference type="SAM" id="MobiDB-lite"/>
    </source>
</evidence>
<feature type="coiled-coil region" evidence="6">
    <location>
        <begin position="522"/>
        <end position="684"/>
    </location>
</feature>
<feature type="coiled-coil region" evidence="6">
    <location>
        <begin position="972"/>
        <end position="1006"/>
    </location>
</feature>
<evidence type="ECO:0000256" key="2">
    <source>
        <dbReference type="ARBA" id="ARBA00005274"/>
    </source>
</evidence>
<keyword evidence="4 6" id="KW-0175">Coiled coil</keyword>
<feature type="coiled-coil region" evidence="6">
    <location>
        <begin position="910"/>
        <end position="944"/>
    </location>
</feature>
<feature type="coiled-coil region" evidence="6">
    <location>
        <begin position="346"/>
        <end position="373"/>
    </location>
</feature>
<evidence type="ECO:0000259" key="8">
    <source>
        <dbReference type="Pfam" id="PF07926"/>
    </source>
</evidence>
<feature type="region of interest" description="Disordered" evidence="7">
    <location>
        <begin position="1176"/>
        <end position="1204"/>
    </location>
</feature>
<name>A0A7R8VHB2_TIMDO</name>
<evidence type="ECO:0000256" key="1">
    <source>
        <dbReference type="ARBA" id="ARBA00004123"/>
    </source>
</evidence>
<evidence type="ECO:0000256" key="4">
    <source>
        <dbReference type="ARBA" id="ARBA00023054"/>
    </source>
</evidence>
<feature type="region of interest" description="Disordered" evidence="7">
    <location>
        <begin position="313"/>
        <end position="344"/>
    </location>
</feature>
<evidence type="ECO:0000313" key="10">
    <source>
        <dbReference type="EMBL" id="CAD7198481.1"/>
    </source>
</evidence>
<organism evidence="10">
    <name type="scientific">Timema douglasi</name>
    <name type="common">Walking stick</name>
    <dbReference type="NCBI Taxonomy" id="61478"/>
    <lineage>
        <taxon>Eukaryota</taxon>
        <taxon>Metazoa</taxon>
        <taxon>Ecdysozoa</taxon>
        <taxon>Arthropoda</taxon>
        <taxon>Hexapoda</taxon>
        <taxon>Insecta</taxon>
        <taxon>Pterygota</taxon>
        <taxon>Neoptera</taxon>
        <taxon>Polyneoptera</taxon>
        <taxon>Phasmatodea</taxon>
        <taxon>Timematodea</taxon>
        <taxon>Timematoidea</taxon>
        <taxon>Timematidae</taxon>
        <taxon>Timema</taxon>
    </lineage>
</organism>